<keyword evidence="2" id="KW-0472">Membrane</keyword>
<keyword evidence="2" id="KW-1133">Transmembrane helix</keyword>
<reference evidence="4" key="2">
    <citation type="submission" date="2025-08" db="UniProtKB">
        <authorList>
            <consortium name="RefSeq"/>
        </authorList>
    </citation>
    <scope>IDENTIFICATION</scope>
    <source>
        <tissue evidence="4">Young leaves</tissue>
    </source>
</reference>
<feature type="region of interest" description="Disordered" evidence="1">
    <location>
        <begin position="276"/>
        <end position="306"/>
    </location>
</feature>
<dbReference type="GeneID" id="113856572"/>
<organism evidence="3 4">
    <name type="scientific">Abrus precatorius</name>
    <name type="common">Indian licorice</name>
    <name type="synonym">Glycine abrus</name>
    <dbReference type="NCBI Taxonomy" id="3816"/>
    <lineage>
        <taxon>Eukaryota</taxon>
        <taxon>Viridiplantae</taxon>
        <taxon>Streptophyta</taxon>
        <taxon>Embryophyta</taxon>
        <taxon>Tracheophyta</taxon>
        <taxon>Spermatophyta</taxon>
        <taxon>Magnoliopsida</taxon>
        <taxon>eudicotyledons</taxon>
        <taxon>Gunneridae</taxon>
        <taxon>Pentapetalae</taxon>
        <taxon>rosids</taxon>
        <taxon>fabids</taxon>
        <taxon>Fabales</taxon>
        <taxon>Fabaceae</taxon>
        <taxon>Papilionoideae</taxon>
        <taxon>50 kb inversion clade</taxon>
        <taxon>NPAAA clade</taxon>
        <taxon>indigoferoid/millettioid clade</taxon>
        <taxon>Abreae</taxon>
        <taxon>Abrus</taxon>
    </lineage>
</organism>
<name>A0A8B8KKA1_ABRPR</name>
<keyword evidence="2" id="KW-0812">Transmembrane</keyword>
<feature type="region of interest" description="Disordered" evidence="1">
    <location>
        <begin position="57"/>
        <end position="154"/>
    </location>
</feature>
<dbReference type="KEGG" id="aprc:113856572"/>
<evidence type="ECO:0000313" key="3">
    <source>
        <dbReference type="Proteomes" id="UP000694853"/>
    </source>
</evidence>
<accession>A0A8B8KKA1</accession>
<dbReference type="AlphaFoldDB" id="A0A8B8KKA1"/>
<evidence type="ECO:0000313" key="4">
    <source>
        <dbReference type="RefSeq" id="XP_027344240.1"/>
    </source>
</evidence>
<dbReference type="Proteomes" id="UP000694853">
    <property type="component" value="Unplaced"/>
</dbReference>
<evidence type="ECO:0000256" key="1">
    <source>
        <dbReference type="SAM" id="MobiDB-lite"/>
    </source>
</evidence>
<dbReference type="OrthoDB" id="1928179at2759"/>
<dbReference type="PANTHER" id="PTHR33700:SF30">
    <property type="entry name" value="PROTEIN, PUTATIVE-RELATED"/>
    <property type="match status" value="1"/>
</dbReference>
<sequence length="306" mass="34566">MDYQSFGRAQRPKGAIIKQVLKAMLVLAVCAWLLYQIKHSRSNTENYRGQTKLDGAYGTVSLGRKGSSSGRDDEPYGANKDKAEEEFGHVNEKFRTREGKEVELEQESQSKVSSMNKHHGLSKRESGKVDIESWKSKSGLKGHGNEKNPTRPIMIDSKSNDIAKEVQQIRKNAKPYFSAKENDEDEDPMIREKEIMMQKNVVERSTNADMTEEIDELVQSFHDENGVPPDANETEIVFGQARVMNEENISNVSKGSWLRKSIQEVTYAEYNHVEVNSEVSENDETVGEEINTSDIKRNSEIGEGDS</sequence>
<dbReference type="PANTHER" id="PTHR33700">
    <property type="entry name" value="MYB-LIKE PROTEIN X"/>
    <property type="match status" value="1"/>
</dbReference>
<feature type="compositionally biased region" description="Basic and acidic residues" evidence="1">
    <location>
        <begin position="70"/>
        <end position="103"/>
    </location>
</feature>
<keyword evidence="3" id="KW-1185">Reference proteome</keyword>
<feature type="compositionally biased region" description="Basic and acidic residues" evidence="1">
    <location>
        <begin position="122"/>
        <end position="135"/>
    </location>
</feature>
<feature type="transmembrane region" description="Helical" evidence="2">
    <location>
        <begin position="20"/>
        <end position="37"/>
    </location>
</feature>
<protein>
    <submittedName>
        <fullName evidence="4">Uncharacterized protein LOC113856572</fullName>
    </submittedName>
</protein>
<gene>
    <name evidence="4" type="primary">LOC113856572</name>
</gene>
<proteinExistence type="predicted"/>
<dbReference type="RefSeq" id="XP_027344240.1">
    <property type="nucleotide sequence ID" value="XM_027488439.1"/>
</dbReference>
<reference evidence="3" key="1">
    <citation type="journal article" date="2019" name="Toxins">
        <title>Detection of Abrin-Like and Prepropulchellin-Like Toxin Genes and Transcripts Using Whole Genome Sequencing and Full-Length Transcript Sequencing of Abrus precatorius.</title>
        <authorList>
            <person name="Hovde B.T."/>
            <person name="Daligault H.E."/>
            <person name="Hanschen E.R."/>
            <person name="Kunde Y.A."/>
            <person name="Johnson M.B."/>
            <person name="Starkenburg S.R."/>
            <person name="Johnson S.L."/>
        </authorList>
    </citation>
    <scope>NUCLEOTIDE SEQUENCE [LARGE SCALE GENOMIC DNA]</scope>
</reference>
<evidence type="ECO:0000256" key="2">
    <source>
        <dbReference type="SAM" id="Phobius"/>
    </source>
</evidence>